<dbReference type="GeneID" id="31358426"/>
<evidence type="ECO:0000259" key="12">
    <source>
        <dbReference type="PROSITE" id="PS50011"/>
    </source>
</evidence>
<dbReference type="STRING" id="670386.D3B3D7"/>
<accession>D3B3D7</accession>
<organism evidence="13 14">
    <name type="scientific">Heterostelium pallidum (strain ATCC 26659 / Pp 5 / PN500)</name>
    <name type="common">Cellular slime mold</name>
    <name type="synonym">Polysphondylium pallidum</name>
    <dbReference type="NCBI Taxonomy" id="670386"/>
    <lineage>
        <taxon>Eukaryota</taxon>
        <taxon>Amoebozoa</taxon>
        <taxon>Evosea</taxon>
        <taxon>Eumycetozoa</taxon>
        <taxon>Dictyostelia</taxon>
        <taxon>Acytosteliales</taxon>
        <taxon>Acytosteliaceae</taxon>
        <taxon>Heterostelium</taxon>
    </lineage>
</organism>
<feature type="compositionally biased region" description="Low complexity" evidence="10">
    <location>
        <begin position="71"/>
        <end position="114"/>
    </location>
</feature>
<comment type="similarity">
    <text evidence="1">Belongs to the protein kinase superfamily. STE Ser/Thr protein kinase family. MAP kinase kinase kinase subfamily.</text>
</comment>
<dbReference type="CDD" id="cd00174">
    <property type="entry name" value="SH3"/>
    <property type="match status" value="1"/>
</dbReference>
<proteinExistence type="inferred from homology"/>
<comment type="similarity">
    <text evidence="2">Belongs to the protein kinase superfamily. STE Ser/Thr protein kinase family. STE20 subfamily.</text>
</comment>
<dbReference type="PROSITE" id="PS50002">
    <property type="entry name" value="SH3"/>
    <property type="match status" value="1"/>
</dbReference>
<evidence type="ECO:0000256" key="4">
    <source>
        <dbReference type="ARBA" id="ARBA00022527"/>
    </source>
</evidence>
<keyword evidence="3 7" id="KW-0728">SH3 domain</keyword>
<name>D3B3D7_HETP5</name>
<dbReference type="SMART" id="SM00326">
    <property type="entry name" value="SH3"/>
    <property type="match status" value="1"/>
</dbReference>
<evidence type="ECO:0000256" key="1">
    <source>
        <dbReference type="ARBA" id="ARBA00006529"/>
    </source>
</evidence>
<dbReference type="InterPro" id="IPR001245">
    <property type="entry name" value="Ser-Thr/Tyr_kinase_cat_dom"/>
</dbReference>
<keyword evidence="4" id="KW-0808">Transferase</keyword>
<dbReference type="OMA" id="DMLWQCF"/>
<dbReference type="GO" id="GO:0004674">
    <property type="term" value="F:protein serine/threonine kinase activity"/>
    <property type="evidence" value="ECO:0007669"/>
    <property type="project" value="UniProtKB-KW"/>
</dbReference>
<protein>
    <submittedName>
        <fullName evidence="13">Uncharacterized protein</fullName>
    </submittedName>
</protein>
<evidence type="ECO:0000256" key="7">
    <source>
        <dbReference type="PROSITE-ProRule" id="PRU00192"/>
    </source>
</evidence>
<evidence type="ECO:0000313" key="13">
    <source>
        <dbReference type="EMBL" id="EFA83835.1"/>
    </source>
</evidence>
<feature type="region of interest" description="Disordered" evidence="10">
    <location>
        <begin position="58"/>
        <end position="132"/>
    </location>
</feature>
<feature type="compositionally biased region" description="Low complexity" evidence="10">
    <location>
        <begin position="276"/>
        <end position="294"/>
    </location>
</feature>
<dbReference type="EMBL" id="ADBJ01000010">
    <property type="protein sequence ID" value="EFA83835.1"/>
    <property type="molecule type" value="Genomic_DNA"/>
</dbReference>
<dbReference type="SUPFAM" id="SSF50044">
    <property type="entry name" value="SH3-domain"/>
    <property type="match status" value="1"/>
</dbReference>
<feature type="domain" description="SH3" evidence="11">
    <location>
        <begin position="1"/>
        <end position="58"/>
    </location>
</feature>
<dbReference type="InterPro" id="IPR000719">
    <property type="entry name" value="Prot_kinase_dom"/>
</dbReference>
<evidence type="ECO:0000256" key="9">
    <source>
        <dbReference type="SAM" id="Coils"/>
    </source>
</evidence>
<dbReference type="PANTHER" id="PTHR45832:SF22">
    <property type="entry name" value="SERINE_THREONINE-PROTEIN KINASE SAMKA-RELATED"/>
    <property type="match status" value="1"/>
</dbReference>
<dbReference type="InterPro" id="IPR001452">
    <property type="entry name" value="SH3_domain"/>
</dbReference>
<comment type="caution">
    <text evidence="13">The sequence shown here is derived from an EMBL/GenBank/DDBJ whole genome shotgun (WGS) entry which is preliminary data.</text>
</comment>
<dbReference type="InterPro" id="IPR017441">
    <property type="entry name" value="Protein_kinase_ATP_BS"/>
</dbReference>
<evidence type="ECO:0000256" key="5">
    <source>
        <dbReference type="ARBA" id="ARBA00022741"/>
    </source>
</evidence>
<keyword evidence="6 8" id="KW-0067">ATP-binding</keyword>
<dbReference type="Proteomes" id="UP000001396">
    <property type="component" value="Unassembled WGS sequence"/>
</dbReference>
<evidence type="ECO:0000256" key="6">
    <source>
        <dbReference type="ARBA" id="ARBA00022840"/>
    </source>
</evidence>
<keyword evidence="5 8" id="KW-0547">Nucleotide-binding</keyword>
<dbReference type="GO" id="GO:0005524">
    <property type="term" value="F:ATP binding"/>
    <property type="evidence" value="ECO:0007669"/>
    <property type="project" value="UniProtKB-UniRule"/>
</dbReference>
<dbReference type="PRINTS" id="PR00109">
    <property type="entry name" value="TYRKINASE"/>
</dbReference>
<feature type="domain" description="Protein kinase" evidence="12">
    <location>
        <begin position="376"/>
        <end position="621"/>
    </location>
</feature>
<keyword evidence="4" id="KW-0723">Serine/threonine-protein kinase</keyword>
<evidence type="ECO:0000256" key="10">
    <source>
        <dbReference type="SAM" id="MobiDB-lite"/>
    </source>
</evidence>
<dbReference type="Gene3D" id="2.30.30.40">
    <property type="entry name" value="SH3 Domains"/>
    <property type="match status" value="1"/>
</dbReference>
<dbReference type="PROSITE" id="PS50011">
    <property type="entry name" value="PROTEIN_KINASE_DOM"/>
    <property type="match status" value="1"/>
</dbReference>
<evidence type="ECO:0000259" key="11">
    <source>
        <dbReference type="PROSITE" id="PS50002"/>
    </source>
</evidence>
<dbReference type="SUPFAM" id="SSF56112">
    <property type="entry name" value="Protein kinase-like (PK-like)"/>
    <property type="match status" value="1"/>
</dbReference>
<sequence length="650" mass="72306">MMYLVATADYNGATENHLTFVKGTKIEYIEKAENGFVKGKLDGKIGLLPSSHITIETRPLSVGGGPNTNPLSSSYDGSSTLLSSSPASNSMINVNVTTGSPSTTPSSGSSLNLSHLQAERKNSTGSAGANDGSIPDFINNITGVDKKKKREESEAGNVGLFHRSRSGNTSSTGKRRYANRKKCPRLYISCFEDIPSDIIDDLQKEEVAMSEIRANLKVFLTILKFLTRQKITFVYPDGEGPQSDDEDDQNQSYQSLLAGRMEEINIINSSKKQLETTTTTTSTSTSSSATTTPTLNGADVKKPTTKPRSKTMEEIQTSSIEVDKEQLADINDEAELKRKTLELKLQRKRRLAGASTEFLAEASLSIKTFSDIKKKIKFGNLIGKGGYGKVFEAHYEKKKVAIKVVHYRSPKEQHNVLIEIGFLQRCNHPNIIEFKAAVLHDNQLFIVTEFMQGGTLEQAVNSAHIFKETHIGFIAKEILKGIAYLHERKLVHRDIKSGNVMITINGDIKLIDFGLCSSVEKGTSNHMVGSPYWMPPEMIKGDPHSYPADIWSFGVCVLEMMFRKPPNRDSRLKAMFTNATKGIDVTKFKCSLDLKDMLWQCFEMDPKKRSSANKLLRHPFFQRAESKQGMKGLFDNMFLQRNLNTSGFFN</sequence>
<evidence type="ECO:0000256" key="8">
    <source>
        <dbReference type="PROSITE-ProRule" id="PRU10141"/>
    </source>
</evidence>
<dbReference type="InterPro" id="IPR008271">
    <property type="entry name" value="Ser/Thr_kinase_AS"/>
</dbReference>
<feature type="coiled-coil region" evidence="9">
    <location>
        <begin position="324"/>
        <end position="351"/>
    </location>
</feature>
<evidence type="ECO:0000256" key="3">
    <source>
        <dbReference type="ARBA" id="ARBA00022443"/>
    </source>
</evidence>
<dbReference type="RefSeq" id="XP_020435952.1">
    <property type="nucleotide sequence ID" value="XM_020573880.1"/>
</dbReference>
<gene>
    <name evidence="13" type="primary">mkcF</name>
    <name evidence="13" type="ORF">PPL_02903</name>
</gene>
<dbReference type="PROSITE" id="PS00107">
    <property type="entry name" value="PROTEIN_KINASE_ATP"/>
    <property type="match status" value="1"/>
</dbReference>
<reference evidence="13 14" key="1">
    <citation type="journal article" date="2011" name="Genome Res.">
        <title>Phylogeny-wide analysis of social amoeba genomes highlights ancient origins for complex intercellular communication.</title>
        <authorList>
            <person name="Heidel A.J."/>
            <person name="Lawal H.M."/>
            <person name="Felder M."/>
            <person name="Schilde C."/>
            <person name="Helps N.R."/>
            <person name="Tunggal B."/>
            <person name="Rivero F."/>
            <person name="John U."/>
            <person name="Schleicher M."/>
            <person name="Eichinger L."/>
            <person name="Platzer M."/>
            <person name="Noegel A.A."/>
            <person name="Schaap P."/>
            <person name="Gloeckner G."/>
        </authorList>
    </citation>
    <scope>NUCLEOTIDE SEQUENCE [LARGE SCALE GENOMIC DNA]</scope>
    <source>
        <strain evidence="14">ATCC 26659 / Pp 5 / PN500</strain>
    </source>
</reference>
<dbReference type="AlphaFoldDB" id="D3B3D7"/>
<keyword evidence="4" id="KW-0418">Kinase</keyword>
<dbReference type="Pfam" id="PF00069">
    <property type="entry name" value="Pkinase"/>
    <property type="match status" value="1"/>
</dbReference>
<dbReference type="PANTHER" id="PTHR45832">
    <property type="entry name" value="SERINE/THREONINE-PROTEIN KINASE SAMKA-RELATED-RELATED"/>
    <property type="match status" value="1"/>
</dbReference>
<dbReference type="InterPro" id="IPR051931">
    <property type="entry name" value="PAK3-like"/>
</dbReference>
<dbReference type="InterPro" id="IPR036028">
    <property type="entry name" value="SH3-like_dom_sf"/>
</dbReference>
<keyword evidence="9" id="KW-0175">Coiled coil</keyword>
<dbReference type="SMART" id="SM00220">
    <property type="entry name" value="S_TKc"/>
    <property type="match status" value="1"/>
</dbReference>
<feature type="binding site" evidence="8">
    <location>
        <position position="403"/>
    </location>
    <ligand>
        <name>ATP</name>
        <dbReference type="ChEBI" id="CHEBI:30616"/>
    </ligand>
</feature>
<dbReference type="PROSITE" id="PS00108">
    <property type="entry name" value="PROTEIN_KINASE_ST"/>
    <property type="match status" value="1"/>
</dbReference>
<dbReference type="Pfam" id="PF07653">
    <property type="entry name" value="SH3_2"/>
    <property type="match status" value="1"/>
</dbReference>
<evidence type="ECO:0000256" key="2">
    <source>
        <dbReference type="ARBA" id="ARBA00008874"/>
    </source>
</evidence>
<dbReference type="InterPro" id="IPR011009">
    <property type="entry name" value="Kinase-like_dom_sf"/>
</dbReference>
<feature type="region of interest" description="Disordered" evidence="10">
    <location>
        <begin position="268"/>
        <end position="318"/>
    </location>
</feature>
<keyword evidence="14" id="KW-1185">Reference proteome</keyword>
<dbReference type="CDD" id="cd05122">
    <property type="entry name" value="PKc_STE"/>
    <property type="match status" value="1"/>
</dbReference>
<dbReference type="Gene3D" id="1.10.510.10">
    <property type="entry name" value="Transferase(Phosphotransferase) domain 1"/>
    <property type="match status" value="1"/>
</dbReference>
<evidence type="ECO:0000313" key="14">
    <source>
        <dbReference type="Proteomes" id="UP000001396"/>
    </source>
</evidence>
<dbReference type="InParanoid" id="D3B3D7"/>